<comment type="similarity">
    <text evidence="1">Belongs to the ABC transporter superfamily.</text>
</comment>
<comment type="caution">
    <text evidence="8">The sequence shown here is derived from an EMBL/GenBank/DDBJ whole genome shotgun (WGS) entry which is preliminary data.</text>
</comment>
<sequence>MEIAAENLTVLIGGRPRVDHVSLTLRPGRLVGLIGPNGAGKTTLFRALAGLRPPDEGVVRYDGRSLAELGRRTLARKLAYLEQSSEGHWPLRADHVVALGRLPHRRFGRAALPGDAEAVERAIEAADAQGFRDRPIDGLSGGERARILLARAFAVEGEWLLADEPVAALDPFHQLGVMERLAEAARRGMGVVVVLHDLTLASRFCDRLVLMADGRVIGDGAPAEVLTDAAAAAAYGVRLARAEADGEPLVAPWRRIDPTERER</sequence>
<protein>
    <submittedName>
        <fullName evidence="8">ABC transporter</fullName>
    </submittedName>
</protein>
<keyword evidence="4" id="KW-0067">ATP-binding</keyword>
<evidence type="ECO:0000256" key="6">
    <source>
        <dbReference type="ARBA" id="ARBA00037066"/>
    </source>
</evidence>
<dbReference type="InterPro" id="IPR003439">
    <property type="entry name" value="ABC_transporter-like_ATP-bd"/>
</dbReference>
<dbReference type="InterPro" id="IPR003593">
    <property type="entry name" value="AAA+_ATPase"/>
</dbReference>
<comment type="function">
    <text evidence="6">Part of the ABC transporter complex HmuTUV involved in hemin import. Responsible for energy coupling to the transport system.</text>
</comment>
<accession>A0A9W6IZP0</accession>
<evidence type="ECO:0000259" key="7">
    <source>
        <dbReference type="PROSITE" id="PS50893"/>
    </source>
</evidence>
<dbReference type="GO" id="GO:0005524">
    <property type="term" value="F:ATP binding"/>
    <property type="evidence" value="ECO:0007669"/>
    <property type="project" value="UniProtKB-KW"/>
</dbReference>
<evidence type="ECO:0000256" key="2">
    <source>
        <dbReference type="ARBA" id="ARBA00022448"/>
    </source>
</evidence>
<proteinExistence type="inferred from homology"/>
<keyword evidence="2" id="KW-0813">Transport</keyword>
<keyword evidence="9" id="KW-1185">Reference proteome</keyword>
<dbReference type="AlphaFoldDB" id="A0A9W6IZP0"/>
<feature type="domain" description="ABC transporter" evidence="7">
    <location>
        <begin position="3"/>
        <end position="238"/>
    </location>
</feature>
<name>A0A9W6IZP0_9HYPH</name>
<evidence type="ECO:0000313" key="8">
    <source>
        <dbReference type="EMBL" id="GLK66784.1"/>
    </source>
</evidence>
<dbReference type="CDD" id="cd03214">
    <property type="entry name" value="ABC_Iron-Siderophores_B12_Hemin"/>
    <property type="match status" value="1"/>
</dbReference>
<reference evidence="8" key="2">
    <citation type="submission" date="2023-01" db="EMBL/GenBank/DDBJ databases">
        <authorList>
            <person name="Sun Q."/>
            <person name="Evtushenko L."/>
        </authorList>
    </citation>
    <scope>NUCLEOTIDE SEQUENCE</scope>
    <source>
        <strain evidence="8">VKM B-2347</strain>
    </source>
</reference>
<dbReference type="PROSITE" id="PS50893">
    <property type="entry name" value="ABC_TRANSPORTER_2"/>
    <property type="match status" value="1"/>
</dbReference>
<dbReference type="RefSeq" id="WP_271167044.1">
    <property type="nucleotide sequence ID" value="NZ_BSFI01000002.1"/>
</dbReference>
<dbReference type="Proteomes" id="UP001143372">
    <property type="component" value="Unassembled WGS sequence"/>
</dbReference>
<dbReference type="Pfam" id="PF00005">
    <property type="entry name" value="ABC_tran"/>
    <property type="match status" value="1"/>
</dbReference>
<gene>
    <name evidence="8" type="ORF">GCM10008179_04220</name>
</gene>
<dbReference type="Gene3D" id="3.40.50.300">
    <property type="entry name" value="P-loop containing nucleotide triphosphate hydrolases"/>
    <property type="match status" value="1"/>
</dbReference>
<dbReference type="EMBL" id="BSFI01000002">
    <property type="protein sequence ID" value="GLK66784.1"/>
    <property type="molecule type" value="Genomic_DNA"/>
</dbReference>
<dbReference type="GO" id="GO:0016887">
    <property type="term" value="F:ATP hydrolysis activity"/>
    <property type="evidence" value="ECO:0007669"/>
    <property type="project" value="InterPro"/>
</dbReference>
<evidence type="ECO:0000256" key="4">
    <source>
        <dbReference type="ARBA" id="ARBA00022840"/>
    </source>
</evidence>
<evidence type="ECO:0000256" key="5">
    <source>
        <dbReference type="ARBA" id="ARBA00022967"/>
    </source>
</evidence>
<evidence type="ECO:0000256" key="3">
    <source>
        <dbReference type="ARBA" id="ARBA00022741"/>
    </source>
</evidence>
<dbReference type="PROSITE" id="PS00211">
    <property type="entry name" value="ABC_TRANSPORTER_1"/>
    <property type="match status" value="1"/>
</dbReference>
<dbReference type="PANTHER" id="PTHR42794">
    <property type="entry name" value="HEMIN IMPORT ATP-BINDING PROTEIN HMUV"/>
    <property type="match status" value="1"/>
</dbReference>
<dbReference type="PANTHER" id="PTHR42794:SF1">
    <property type="entry name" value="HEMIN IMPORT ATP-BINDING PROTEIN HMUV"/>
    <property type="match status" value="1"/>
</dbReference>
<evidence type="ECO:0000256" key="1">
    <source>
        <dbReference type="ARBA" id="ARBA00005417"/>
    </source>
</evidence>
<reference evidence="8" key="1">
    <citation type="journal article" date="2014" name="Int. J. Syst. Evol. Microbiol.">
        <title>Complete genome sequence of Corynebacterium casei LMG S-19264T (=DSM 44701T), isolated from a smear-ripened cheese.</title>
        <authorList>
            <consortium name="US DOE Joint Genome Institute (JGI-PGF)"/>
            <person name="Walter F."/>
            <person name="Albersmeier A."/>
            <person name="Kalinowski J."/>
            <person name="Ruckert C."/>
        </authorList>
    </citation>
    <scope>NUCLEOTIDE SEQUENCE</scope>
    <source>
        <strain evidence="8">VKM B-2347</strain>
    </source>
</reference>
<evidence type="ECO:0000313" key="9">
    <source>
        <dbReference type="Proteomes" id="UP001143372"/>
    </source>
</evidence>
<keyword evidence="5" id="KW-1278">Translocase</keyword>
<organism evidence="8 9">
    <name type="scientific">Hansschlegelia plantiphila</name>
    <dbReference type="NCBI Taxonomy" id="374655"/>
    <lineage>
        <taxon>Bacteria</taxon>
        <taxon>Pseudomonadati</taxon>
        <taxon>Pseudomonadota</taxon>
        <taxon>Alphaproteobacteria</taxon>
        <taxon>Hyphomicrobiales</taxon>
        <taxon>Methylopilaceae</taxon>
        <taxon>Hansschlegelia</taxon>
    </lineage>
</organism>
<dbReference type="InterPro" id="IPR027417">
    <property type="entry name" value="P-loop_NTPase"/>
</dbReference>
<keyword evidence="3" id="KW-0547">Nucleotide-binding</keyword>
<dbReference type="SUPFAM" id="SSF52540">
    <property type="entry name" value="P-loop containing nucleoside triphosphate hydrolases"/>
    <property type="match status" value="1"/>
</dbReference>
<dbReference type="SMART" id="SM00382">
    <property type="entry name" value="AAA"/>
    <property type="match status" value="1"/>
</dbReference>
<dbReference type="InterPro" id="IPR017871">
    <property type="entry name" value="ABC_transporter-like_CS"/>
</dbReference>